<dbReference type="GO" id="GO:0007165">
    <property type="term" value="P:signal transduction"/>
    <property type="evidence" value="ECO:0007669"/>
    <property type="project" value="InterPro"/>
</dbReference>
<evidence type="ECO:0000313" key="2">
    <source>
        <dbReference type="EMBL" id="KAB1202078.1"/>
    </source>
</evidence>
<dbReference type="Gene3D" id="3.40.50.10140">
    <property type="entry name" value="Toll/interleukin-1 receptor homology (TIR) domain"/>
    <property type="match status" value="1"/>
</dbReference>
<dbReference type="SUPFAM" id="SSF52200">
    <property type="entry name" value="Toll/Interleukin receptor TIR domain"/>
    <property type="match status" value="1"/>
</dbReference>
<dbReference type="EMBL" id="RXIC02000026">
    <property type="protein sequence ID" value="KAB1202078.1"/>
    <property type="molecule type" value="Genomic_DNA"/>
</dbReference>
<dbReference type="Pfam" id="PF13676">
    <property type="entry name" value="TIR_2"/>
    <property type="match status" value="1"/>
</dbReference>
<comment type="caution">
    <text evidence="2">The sequence shown here is derived from an EMBL/GenBank/DDBJ whole genome shotgun (WGS) entry which is preliminary data.</text>
</comment>
<name>A0A6A1UQK3_9ROSI</name>
<accession>A0A6A1UQK3</accession>
<keyword evidence="3" id="KW-1185">Reference proteome</keyword>
<dbReference type="InterPro" id="IPR035897">
    <property type="entry name" value="Toll_tir_struct_dom_sf"/>
</dbReference>
<dbReference type="PROSITE" id="PS50104">
    <property type="entry name" value="TIR"/>
    <property type="match status" value="1"/>
</dbReference>
<organism evidence="2 3">
    <name type="scientific">Morella rubra</name>
    <name type="common">Chinese bayberry</name>
    <dbReference type="NCBI Taxonomy" id="262757"/>
    <lineage>
        <taxon>Eukaryota</taxon>
        <taxon>Viridiplantae</taxon>
        <taxon>Streptophyta</taxon>
        <taxon>Embryophyta</taxon>
        <taxon>Tracheophyta</taxon>
        <taxon>Spermatophyta</taxon>
        <taxon>Magnoliopsida</taxon>
        <taxon>eudicotyledons</taxon>
        <taxon>Gunneridae</taxon>
        <taxon>Pentapetalae</taxon>
        <taxon>rosids</taxon>
        <taxon>fabids</taxon>
        <taxon>Fagales</taxon>
        <taxon>Myricaceae</taxon>
        <taxon>Morella</taxon>
    </lineage>
</organism>
<gene>
    <name evidence="2" type="ORF">CJ030_MR8G018171</name>
</gene>
<dbReference type="InterPro" id="IPR000157">
    <property type="entry name" value="TIR_dom"/>
</dbReference>
<dbReference type="AlphaFoldDB" id="A0A6A1UQK3"/>
<dbReference type="SMART" id="SM00255">
    <property type="entry name" value="TIR"/>
    <property type="match status" value="1"/>
</dbReference>
<dbReference type="OrthoDB" id="6078042at2759"/>
<dbReference type="Proteomes" id="UP000516437">
    <property type="component" value="Chromosome 8"/>
</dbReference>
<sequence length="215" mass="24294">MQHTMGLAKSFARRILGSHHQFHTISRPCDVFINHRGIDTKKQISGLLHDRLSGMGLTPFLDCRSMKPGDKLFDKIDAAIRDCKVGVAVFSPRYCDSYFCLYELALLVESKKRVVPIFCDVKPSQLRLEDNGTCPEKELQRFGRALEEAAKNTVGLTFDSLRGDWSEFLMSASDAIAKNLLEVDEERLGKSLIPPMFQHSSFLIADKVNREIARC</sequence>
<dbReference type="PANTHER" id="PTHR31008">
    <property type="entry name" value="COP1-INTERACTING PROTEIN-RELATED"/>
    <property type="match status" value="1"/>
</dbReference>
<proteinExistence type="predicted"/>
<evidence type="ECO:0000313" key="3">
    <source>
        <dbReference type="Proteomes" id="UP000516437"/>
    </source>
</evidence>
<evidence type="ECO:0000259" key="1">
    <source>
        <dbReference type="PROSITE" id="PS50104"/>
    </source>
</evidence>
<reference evidence="2 3" key="1">
    <citation type="journal article" date="2019" name="Plant Biotechnol. J.">
        <title>The red bayberry genome and genetic basis of sex determination.</title>
        <authorList>
            <person name="Jia H.M."/>
            <person name="Jia H.J."/>
            <person name="Cai Q.L."/>
            <person name="Wang Y."/>
            <person name="Zhao H.B."/>
            <person name="Yang W.F."/>
            <person name="Wang G.Y."/>
            <person name="Li Y.H."/>
            <person name="Zhan D.L."/>
            <person name="Shen Y.T."/>
            <person name="Niu Q.F."/>
            <person name="Chang L."/>
            <person name="Qiu J."/>
            <person name="Zhao L."/>
            <person name="Xie H.B."/>
            <person name="Fu W.Y."/>
            <person name="Jin J."/>
            <person name="Li X.W."/>
            <person name="Jiao Y."/>
            <person name="Zhou C.C."/>
            <person name="Tu T."/>
            <person name="Chai C.Y."/>
            <person name="Gao J.L."/>
            <person name="Fan L.J."/>
            <person name="van de Weg E."/>
            <person name="Wang J.Y."/>
            <person name="Gao Z.S."/>
        </authorList>
    </citation>
    <scope>NUCLEOTIDE SEQUENCE [LARGE SCALE GENOMIC DNA]</scope>
    <source>
        <tissue evidence="2">Leaves</tissue>
    </source>
</reference>
<feature type="domain" description="TIR" evidence="1">
    <location>
        <begin position="27"/>
        <end position="184"/>
    </location>
</feature>
<dbReference type="PANTHER" id="PTHR31008:SF40">
    <property type="entry name" value="TOLL-INTERLEUKIN-RESISTANCE (TIR) DOMAIN FAMILY PROTEIN"/>
    <property type="match status" value="1"/>
</dbReference>
<protein>
    <submittedName>
        <fullName evidence="2">TMV resistance protein N</fullName>
    </submittedName>
</protein>